<dbReference type="Proteomes" id="UP000748025">
    <property type="component" value="Unassembled WGS sequence"/>
</dbReference>
<evidence type="ECO:0000256" key="1">
    <source>
        <dbReference type="SAM" id="MobiDB-lite"/>
    </source>
</evidence>
<dbReference type="GO" id="GO:0072344">
    <property type="term" value="P:rescue of stalled ribosome"/>
    <property type="evidence" value="ECO:0007669"/>
    <property type="project" value="TreeGrafter"/>
</dbReference>
<proteinExistence type="predicted"/>
<gene>
    <name evidence="2" type="ORF">E4U43_004627</name>
</gene>
<dbReference type="EMBL" id="SRPW01003019">
    <property type="protein sequence ID" value="KAG5988789.1"/>
    <property type="molecule type" value="Genomic_DNA"/>
</dbReference>
<dbReference type="PANTHER" id="PTHR22684:SF0">
    <property type="entry name" value="RIBOSOME QUALITY CONTROL COMPLEX SUBUNIT TCF25"/>
    <property type="match status" value="1"/>
</dbReference>
<organism evidence="2 3">
    <name type="scientific">Claviceps pusilla</name>
    <dbReference type="NCBI Taxonomy" id="123648"/>
    <lineage>
        <taxon>Eukaryota</taxon>
        <taxon>Fungi</taxon>
        <taxon>Dikarya</taxon>
        <taxon>Ascomycota</taxon>
        <taxon>Pezizomycotina</taxon>
        <taxon>Sordariomycetes</taxon>
        <taxon>Hypocreomycetidae</taxon>
        <taxon>Hypocreales</taxon>
        <taxon>Clavicipitaceae</taxon>
        <taxon>Claviceps</taxon>
    </lineage>
</organism>
<dbReference type="OrthoDB" id="205993at2759"/>
<feature type="compositionally biased region" description="Acidic residues" evidence="1">
    <location>
        <begin position="395"/>
        <end position="410"/>
    </location>
</feature>
<evidence type="ECO:0000313" key="2">
    <source>
        <dbReference type="EMBL" id="KAG5988789.1"/>
    </source>
</evidence>
<dbReference type="GO" id="GO:1990112">
    <property type="term" value="C:RQC complex"/>
    <property type="evidence" value="ECO:0007669"/>
    <property type="project" value="TreeGrafter"/>
</dbReference>
<dbReference type="Pfam" id="PF04910">
    <property type="entry name" value="Tcf25"/>
    <property type="match status" value="1"/>
</dbReference>
<protein>
    <recommendedName>
        <fullName evidence="4">Transcription factor 25</fullName>
    </recommendedName>
</protein>
<dbReference type="GO" id="GO:1990116">
    <property type="term" value="P:ribosome-associated ubiquitin-dependent protein catabolic process"/>
    <property type="evidence" value="ECO:0007669"/>
    <property type="project" value="TreeGrafter"/>
</dbReference>
<comment type="caution">
    <text evidence="2">The sequence shown here is derived from an EMBL/GenBank/DDBJ whole genome shotgun (WGS) entry which is preliminary data.</text>
</comment>
<evidence type="ECO:0008006" key="4">
    <source>
        <dbReference type="Google" id="ProtNLM"/>
    </source>
</evidence>
<dbReference type="PANTHER" id="PTHR22684">
    <property type="entry name" value="NULP1-RELATED"/>
    <property type="match status" value="1"/>
</dbReference>
<evidence type="ECO:0000313" key="3">
    <source>
        <dbReference type="Proteomes" id="UP000748025"/>
    </source>
</evidence>
<feature type="region of interest" description="Disordered" evidence="1">
    <location>
        <begin position="387"/>
        <end position="420"/>
    </location>
</feature>
<dbReference type="InterPro" id="IPR006994">
    <property type="entry name" value="TCF25/Rqc1"/>
</dbReference>
<reference evidence="2" key="1">
    <citation type="journal article" date="2020" name="bioRxiv">
        <title>Whole genome comparisons of ergot fungi reveals the divergence and evolution of species within the genus Claviceps are the result of varying mechanisms driving genome evolution and host range expansion.</title>
        <authorList>
            <person name="Wyka S.A."/>
            <person name="Mondo S.J."/>
            <person name="Liu M."/>
            <person name="Dettman J."/>
            <person name="Nalam V."/>
            <person name="Broders K.D."/>
        </authorList>
    </citation>
    <scope>NUCLEOTIDE SEQUENCE</scope>
    <source>
        <strain evidence="2">CCC 602</strain>
    </source>
</reference>
<dbReference type="AlphaFoldDB" id="A0A9P7SWR8"/>
<sequence>MALAAELLERALFTFGRVTTSAFRQDMENGRARLDFRRPENRQFWLAGYHYLRSLIRKGTYRTALEWAKLLYALDPSDPYAIRHYIHVLALRAYESTWLVEFFEQMDQLGGGHHLHPGDNYLRQSLVLAKLQGNDRNSALELLRRGVQRVPWLYCALFQELNLDAPPSIWGIKPPTDTSSFWVKMYIYQTKDLWNNAQATTLLQQVTQAQGGGGNKVDASSLAAEDAAVDLGSARLAYLEGQTALLAVTPRHLLDSQPNYEFDPLPPPEHDNIFTGEGTQLPWRERRQQSEGGQTDELLARMQHLLAQRDERARRAAAGTPAAAEAAGLGMMNNFGGDDIDDDEDDEEIRALRAADDAELQRDIDAHMSWGNEPGILGTLMRMLGVTVGPTNRGEDEDEDEDEDGGDTDDVAPGAWPEES</sequence>
<name>A0A9P7SWR8_9HYPO</name>
<keyword evidence="3" id="KW-1185">Reference proteome</keyword>
<accession>A0A9P7SWR8</accession>